<dbReference type="OMA" id="DCVIVGF"/>
<dbReference type="AlphaFoldDB" id="A0A9F2R1T2"/>
<dbReference type="Proteomes" id="UP000695026">
    <property type="component" value="Unplaced"/>
</dbReference>
<dbReference type="GO" id="GO:0008630">
    <property type="term" value="P:intrinsic apoptotic signaling pathway in response to DNA damage"/>
    <property type="evidence" value="ECO:0007669"/>
    <property type="project" value="UniProtKB-ARBA"/>
</dbReference>
<protein>
    <recommendedName>
        <fullName evidence="10">E3 ubiquitin-protein ligase Topors</fullName>
        <ecNumber evidence="2">2.3.2.27</ecNumber>
    </recommendedName>
    <alternativeName>
        <fullName evidence="11">RING-type E3 ubiquitin transferase Topors</fullName>
    </alternativeName>
    <alternativeName>
        <fullName evidence="13">SUMO1-protein E3 ligase Topors</fullName>
    </alternativeName>
    <alternativeName>
        <fullName evidence="12">Topoisomerase I-binding RING finger protein</fullName>
    </alternativeName>
    <alternativeName>
        <fullName evidence="14">Topoisomerase I-binding arginine/serine-rich protein</fullName>
    </alternativeName>
    <alternativeName>
        <fullName evidence="15">Tumor suppressor p53-binding protein 3</fullName>
    </alternativeName>
</protein>
<evidence type="ECO:0000256" key="10">
    <source>
        <dbReference type="ARBA" id="ARBA00071236"/>
    </source>
</evidence>
<evidence type="ECO:0000256" key="3">
    <source>
        <dbReference type="ARBA" id="ARBA00022679"/>
    </source>
</evidence>
<keyword evidence="7" id="KW-0862">Zinc</keyword>
<evidence type="ECO:0000256" key="2">
    <source>
        <dbReference type="ARBA" id="ARBA00012483"/>
    </source>
</evidence>
<keyword evidence="6" id="KW-0833">Ubl conjugation pathway</keyword>
<gene>
    <name evidence="20" type="primary">TOPORS</name>
</gene>
<reference evidence="20" key="1">
    <citation type="submission" date="2025-08" db="UniProtKB">
        <authorList>
            <consortium name="RefSeq"/>
        </authorList>
    </citation>
    <scope>IDENTIFICATION</scope>
    <source>
        <tissue evidence="20">Liver</tissue>
    </source>
</reference>
<keyword evidence="5 16" id="KW-0863">Zinc-finger</keyword>
<dbReference type="GO" id="GO:0061630">
    <property type="term" value="F:ubiquitin protein ligase activity"/>
    <property type="evidence" value="ECO:0007669"/>
    <property type="project" value="UniProtKB-EC"/>
</dbReference>
<dbReference type="EC" id="2.3.2.27" evidence="2"/>
<keyword evidence="3" id="KW-0808">Transferase</keyword>
<evidence type="ECO:0000256" key="9">
    <source>
        <dbReference type="ARBA" id="ARBA00023163"/>
    </source>
</evidence>
<evidence type="ECO:0000256" key="11">
    <source>
        <dbReference type="ARBA" id="ARBA00076856"/>
    </source>
</evidence>
<evidence type="ECO:0000256" key="16">
    <source>
        <dbReference type="PROSITE-ProRule" id="PRU00175"/>
    </source>
</evidence>
<feature type="compositionally biased region" description="Basic and acidic residues" evidence="17">
    <location>
        <begin position="470"/>
        <end position="479"/>
    </location>
</feature>
<dbReference type="RefSeq" id="XP_007433431.1">
    <property type="nucleotide sequence ID" value="XM_007433369.3"/>
</dbReference>
<evidence type="ECO:0000256" key="13">
    <source>
        <dbReference type="ARBA" id="ARBA00079040"/>
    </source>
</evidence>
<dbReference type="PANTHER" id="PTHR46077">
    <property type="entry name" value="E3 UBIQUITIN-PROTEIN LIGASE TOPORS"/>
    <property type="match status" value="1"/>
</dbReference>
<feature type="region of interest" description="Disordered" evidence="17">
    <location>
        <begin position="458"/>
        <end position="651"/>
    </location>
</feature>
<dbReference type="GO" id="GO:0006513">
    <property type="term" value="P:protein monoubiquitination"/>
    <property type="evidence" value="ECO:0007669"/>
    <property type="project" value="TreeGrafter"/>
</dbReference>
<dbReference type="CDD" id="cd16574">
    <property type="entry name" value="RING-HC_Topors"/>
    <property type="match status" value="1"/>
</dbReference>
<keyword evidence="8" id="KW-0805">Transcription regulation</keyword>
<feature type="domain" description="RING-type" evidence="18">
    <location>
        <begin position="66"/>
        <end position="105"/>
    </location>
</feature>
<evidence type="ECO:0000256" key="6">
    <source>
        <dbReference type="ARBA" id="ARBA00022786"/>
    </source>
</evidence>
<feature type="compositionally biased region" description="Low complexity" evidence="17">
    <location>
        <begin position="848"/>
        <end position="857"/>
    </location>
</feature>
<feature type="region of interest" description="Disordered" evidence="17">
    <location>
        <begin position="906"/>
        <end position="944"/>
    </location>
</feature>
<dbReference type="KEGG" id="pbi:103061449"/>
<keyword evidence="19" id="KW-1185">Reference proteome</keyword>
<keyword evidence="9" id="KW-0804">Transcription</keyword>
<evidence type="ECO:0000256" key="7">
    <source>
        <dbReference type="ARBA" id="ARBA00022833"/>
    </source>
</evidence>
<dbReference type="InterPro" id="IPR017907">
    <property type="entry name" value="Znf_RING_CS"/>
</dbReference>
<dbReference type="PANTHER" id="PTHR46077:SF1">
    <property type="entry name" value="TOP1 BINDING ARGININE_SERINE RICH PROTEIN, E3 UBIQUITIN LIGASE"/>
    <property type="match status" value="1"/>
</dbReference>
<feature type="region of interest" description="Disordered" evidence="17">
    <location>
        <begin position="1"/>
        <end position="62"/>
    </location>
</feature>
<evidence type="ECO:0000256" key="5">
    <source>
        <dbReference type="ARBA" id="ARBA00022771"/>
    </source>
</evidence>
<dbReference type="GO" id="GO:0000209">
    <property type="term" value="P:protein polyubiquitination"/>
    <property type="evidence" value="ECO:0007669"/>
    <property type="project" value="TreeGrafter"/>
</dbReference>
<dbReference type="InterPro" id="IPR001841">
    <property type="entry name" value="Znf_RING"/>
</dbReference>
<feature type="compositionally biased region" description="Polar residues" evidence="17">
    <location>
        <begin position="42"/>
        <end position="53"/>
    </location>
</feature>
<evidence type="ECO:0000256" key="12">
    <source>
        <dbReference type="ARBA" id="ARBA00076940"/>
    </source>
</evidence>
<dbReference type="CTD" id="10210"/>
<evidence type="ECO:0000256" key="8">
    <source>
        <dbReference type="ARBA" id="ARBA00023015"/>
    </source>
</evidence>
<dbReference type="InterPro" id="IPR058745">
    <property type="entry name" value="PWI_Topors"/>
</dbReference>
<comment type="catalytic activity">
    <reaction evidence="1">
        <text>S-ubiquitinyl-[E2 ubiquitin-conjugating enzyme]-L-cysteine + [acceptor protein]-L-lysine = [E2 ubiquitin-conjugating enzyme]-L-cysteine + N(6)-ubiquitinyl-[acceptor protein]-L-lysine.</text>
        <dbReference type="EC" id="2.3.2.27"/>
    </reaction>
</comment>
<evidence type="ECO:0000313" key="20">
    <source>
        <dbReference type="RefSeq" id="XP_007433431.1"/>
    </source>
</evidence>
<dbReference type="InterPro" id="IPR058746">
    <property type="entry name" value="Znf_RING-type_Topors"/>
</dbReference>
<evidence type="ECO:0000256" key="4">
    <source>
        <dbReference type="ARBA" id="ARBA00022723"/>
    </source>
</evidence>
<feature type="region of interest" description="Disordered" evidence="17">
    <location>
        <begin position="155"/>
        <end position="177"/>
    </location>
</feature>
<evidence type="ECO:0000259" key="18">
    <source>
        <dbReference type="PROSITE" id="PS50089"/>
    </source>
</evidence>
<dbReference type="FunFam" id="3.30.40.10:FF:000136">
    <property type="entry name" value="E3 ubiquitin-protein ligase Topors"/>
    <property type="match status" value="1"/>
</dbReference>
<evidence type="ECO:0000256" key="17">
    <source>
        <dbReference type="SAM" id="MobiDB-lite"/>
    </source>
</evidence>
<feature type="compositionally biased region" description="Basic and acidic residues" evidence="17">
    <location>
        <begin position="762"/>
        <end position="776"/>
    </location>
</feature>
<feature type="region of interest" description="Disordered" evidence="17">
    <location>
        <begin position="676"/>
        <end position="789"/>
    </location>
</feature>
<dbReference type="GO" id="GO:0032391">
    <property type="term" value="C:photoreceptor connecting cilium"/>
    <property type="evidence" value="ECO:0007669"/>
    <property type="project" value="UniProtKB-ARBA"/>
</dbReference>
<dbReference type="GO" id="GO:0008270">
    <property type="term" value="F:zinc ion binding"/>
    <property type="evidence" value="ECO:0007669"/>
    <property type="project" value="UniProtKB-KW"/>
</dbReference>
<feature type="compositionally biased region" description="Low complexity" evidence="17">
    <location>
        <begin position="613"/>
        <end position="624"/>
    </location>
</feature>
<evidence type="ECO:0000256" key="14">
    <source>
        <dbReference type="ARBA" id="ARBA00079184"/>
    </source>
</evidence>
<feature type="region of interest" description="Disordered" evidence="17">
    <location>
        <begin position="831"/>
        <end position="891"/>
    </location>
</feature>
<dbReference type="SMART" id="SM00184">
    <property type="entry name" value="RING"/>
    <property type="match status" value="1"/>
</dbReference>
<feature type="compositionally biased region" description="Polar residues" evidence="17">
    <location>
        <begin position="687"/>
        <end position="712"/>
    </location>
</feature>
<dbReference type="GeneID" id="103061449"/>
<feature type="compositionally biased region" description="Polar residues" evidence="17">
    <location>
        <begin position="878"/>
        <end position="891"/>
    </location>
</feature>
<dbReference type="Pfam" id="PF13923">
    <property type="entry name" value="zf-C3HC4_2"/>
    <property type="match status" value="1"/>
</dbReference>
<organism evidence="19 20">
    <name type="scientific">Python bivittatus</name>
    <name type="common">Burmese python</name>
    <name type="synonym">Python molurus bivittatus</name>
    <dbReference type="NCBI Taxonomy" id="176946"/>
    <lineage>
        <taxon>Eukaryota</taxon>
        <taxon>Metazoa</taxon>
        <taxon>Chordata</taxon>
        <taxon>Craniata</taxon>
        <taxon>Vertebrata</taxon>
        <taxon>Euteleostomi</taxon>
        <taxon>Lepidosauria</taxon>
        <taxon>Squamata</taxon>
        <taxon>Bifurcata</taxon>
        <taxon>Unidentata</taxon>
        <taxon>Episquamata</taxon>
        <taxon>Toxicofera</taxon>
        <taxon>Serpentes</taxon>
        <taxon>Henophidia</taxon>
        <taxon>Pythonidae</taxon>
        <taxon>Python</taxon>
    </lineage>
</organism>
<name>A0A9F2R1T2_PYTBI</name>
<dbReference type="PROSITE" id="PS00518">
    <property type="entry name" value="ZF_RING_1"/>
    <property type="match status" value="1"/>
</dbReference>
<feature type="compositionally biased region" description="Basic and acidic residues" evidence="17">
    <location>
        <begin position="716"/>
        <end position="727"/>
    </location>
</feature>
<evidence type="ECO:0000256" key="1">
    <source>
        <dbReference type="ARBA" id="ARBA00000900"/>
    </source>
</evidence>
<feature type="compositionally biased region" description="Basic and acidic residues" evidence="17">
    <location>
        <begin position="744"/>
        <end position="754"/>
    </location>
</feature>
<evidence type="ECO:0000313" key="19">
    <source>
        <dbReference type="Proteomes" id="UP000695026"/>
    </source>
</evidence>
<feature type="compositionally biased region" description="Basic residues" evidence="17">
    <location>
        <begin position="566"/>
        <end position="606"/>
    </location>
</feature>
<dbReference type="InterPro" id="IPR013083">
    <property type="entry name" value="Znf_RING/FYVE/PHD"/>
</dbReference>
<feature type="compositionally biased region" description="Basic and acidic residues" evidence="17">
    <location>
        <begin position="527"/>
        <end position="536"/>
    </location>
</feature>
<feature type="region of interest" description="Disordered" evidence="17">
    <location>
        <begin position="797"/>
        <end position="816"/>
    </location>
</feature>
<dbReference type="OrthoDB" id="21204at2759"/>
<feature type="compositionally biased region" description="Basic residues" evidence="17">
    <location>
        <begin position="833"/>
        <end position="846"/>
    </location>
</feature>
<evidence type="ECO:0000256" key="15">
    <source>
        <dbReference type="ARBA" id="ARBA00082108"/>
    </source>
</evidence>
<feature type="compositionally biased region" description="Basic and acidic residues" evidence="17">
    <location>
        <begin position="625"/>
        <end position="651"/>
    </location>
</feature>
<proteinExistence type="predicted"/>
<sequence length="1006" mass="115242">MCDPRELRSRAAGANGRRRQRPKPNLSSITDDFTTDEFATDNCSPKSGTNRPHQTMPAEASPDSKCPICLDKFENVAYLDRCWHRFCFRCVLEWSKNKAECPLCKQPFHSIVHSMRSEDDFKVYTVRPSETESFANPNGRRFRYRTTLTRERRASVYPRRNSTSRRTMSPPDSGILFEGLSTQTTRQRDAEMYQMIRRLASRRQASLEGRSMRQIQEQEIINFRRALYRSGTRVRSIEDGGRYRDISAEFFRRNPACLHRLVPWLKRELTVLFGAHGSLVNIVQHIIMSNVTRYDLEGQAFAADLKPFLLHRTEHFLHEFINFARCPFNIEAYDQHANYDCPAPSYEEGSRSESSIITISPDETDTQGPECNAFRSDIGQAPWDDETPGPSYSSSEQIRAAISTALDTSESSDEEPSANIMQTSLPASVEMNGESCDSSDNCVIVGYVKPLAERTPELVELSSDSEDSVDDGKNEDVKKVQPIQYHSFSDTDASGYASPFSVGSRDDSASNKNNISLPSKKKKSKKSEKDKDKLREASWLQSSPSKEDCYDYSLSKRRKSESYVQRSHRERHSLKSKRKHRSMEKRKRKRDCSRHKHKKDKKRSRTRDKSISRKSQTLSLSSESIESRDLSRSRSRSKEYSRASKSKDSDYYLRDSYQSKYRWEYTFYSRNTIRDGYESSHRRRTQARAQYSRQSASPDYRVQSFSERTNSRYPRGHMESRYYYYERHRSRSRSSSRSRTPSRGPDRGRSEKPSGKRKYKTRHLESAQRGSEEASSAKEGGALEKPLPKYQAVYRKADRQAQAETQQEKRKKWSRSPSVEIIYEGKITDVTRCHKKKQKRIKKPHKNPTSSSPLSSPVVITIDSDSDRDSEIQENTDSDSSISWTRTIQQNDRMMEAPSSLLEARDCSYERPGGGTENPDKGSSVPSSEKDVGEIPNGAFPTQGTVNRDIATVTNSGTSFVTEGQPSIIETEPFNQLPTARTSLLLGLSKILSDNSHQLRSPEQNA</sequence>
<dbReference type="PROSITE" id="PS50089">
    <property type="entry name" value="ZF_RING_2"/>
    <property type="match status" value="1"/>
</dbReference>
<dbReference type="Gene3D" id="3.30.40.10">
    <property type="entry name" value="Zinc/RING finger domain, C3HC4 (zinc finger)"/>
    <property type="match status" value="1"/>
</dbReference>
<keyword evidence="4" id="KW-0479">Metal-binding</keyword>
<dbReference type="SUPFAM" id="SSF57850">
    <property type="entry name" value="RING/U-box"/>
    <property type="match status" value="1"/>
</dbReference>
<accession>A0A9F2R1T2</accession>
<dbReference type="Pfam" id="PF26084">
    <property type="entry name" value="PWI_Topors"/>
    <property type="match status" value="1"/>
</dbReference>